<evidence type="ECO:0000313" key="1">
    <source>
        <dbReference type="EMBL" id="GLR25890.1"/>
    </source>
</evidence>
<keyword evidence="2" id="KW-1185">Reference proteome</keyword>
<keyword evidence="1" id="KW-0378">Hydrolase</keyword>
<dbReference type="NCBIfam" id="TIGR01549">
    <property type="entry name" value="HAD-SF-IA-v1"/>
    <property type="match status" value="1"/>
</dbReference>
<dbReference type="SFLD" id="SFLDS00003">
    <property type="entry name" value="Haloacid_Dehalogenase"/>
    <property type="match status" value="1"/>
</dbReference>
<dbReference type="SFLD" id="SFLDG01135">
    <property type="entry name" value="C1.5.6:_HAD__Beta-PGM__Phospha"/>
    <property type="match status" value="1"/>
</dbReference>
<dbReference type="Gene3D" id="1.10.150.240">
    <property type="entry name" value="Putative phosphatase, domain 2"/>
    <property type="match status" value="1"/>
</dbReference>
<dbReference type="PANTHER" id="PTHR43434">
    <property type="entry name" value="PHOSPHOGLYCOLATE PHOSPHATASE"/>
    <property type="match status" value="1"/>
</dbReference>
<dbReference type="Proteomes" id="UP001156664">
    <property type="component" value="Unassembled WGS sequence"/>
</dbReference>
<dbReference type="InterPro" id="IPR006439">
    <property type="entry name" value="HAD-SF_hydro_IA"/>
</dbReference>
<dbReference type="Pfam" id="PF13419">
    <property type="entry name" value="HAD_2"/>
    <property type="match status" value="1"/>
</dbReference>
<dbReference type="InterPro" id="IPR023198">
    <property type="entry name" value="PGP-like_dom2"/>
</dbReference>
<dbReference type="NCBIfam" id="TIGR01509">
    <property type="entry name" value="HAD-SF-IA-v3"/>
    <property type="match status" value="1"/>
</dbReference>
<dbReference type="RefSeq" id="WP_284280331.1">
    <property type="nucleotide sequence ID" value="NZ_BSOJ01000009.1"/>
</dbReference>
<dbReference type="PANTHER" id="PTHR43434:SF24">
    <property type="entry name" value="HYDROLASE-RELATED"/>
    <property type="match status" value="1"/>
</dbReference>
<dbReference type="GO" id="GO:0016787">
    <property type="term" value="F:hydrolase activity"/>
    <property type="evidence" value="ECO:0007669"/>
    <property type="project" value="UniProtKB-KW"/>
</dbReference>
<accession>A0ABQ5YR97</accession>
<gene>
    <name evidence="1" type="ORF">GCM10007875_09780</name>
</gene>
<protein>
    <submittedName>
        <fullName evidence="1">Hydrolase</fullName>
    </submittedName>
</protein>
<dbReference type="SFLD" id="SFLDG01129">
    <property type="entry name" value="C1.5:_HAD__Beta-PGM__Phosphata"/>
    <property type="match status" value="1"/>
</dbReference>
<comment type="caution">
    <text evidence="1">The sequence shown here is derived from an EMBL/GenBank/DDBJ whole genome shotgun (WGS) entry which is preliminary data.</text>
</comment>
<dbReference type="Gene3D" id="3.40.50.1000">
    <property type="entry name" value="HAD superfamily/HAD-like"/>
    <property type="match status" value="1"/>
</dbReference>
<dbReference type="EMBL" id="BSOJ01000009">
    <property type="protein sequence ID" value="GLR25890.1"/>
    <property type="molecule type" value="Genomic_DNA"/>
</dbReference>
<dbReference type="SUPFAM" id="SSF56784">
    <property type="entry name" value="HAD-like"/>
    <property type="match status" value="1"/>
</dbReference>
<reference evidence="2" key="1">
    <citation type="journal article" date="2019" name="Int. J. Syst. Evol. Microbiol.">
        <title>The Global Catalogue of Microorganisms (GCM) 10K type strain sequencing project: providing services to taxonomists for standard genome sequencing and annotation.</title>
        <authorList>
            <consortium name="The Broad Institute Genomics Platform"/>
            <consortium name="The Broad Institute Genome Sequencing Center for Infectious Disease"/>
            <person name="Wu L."/>
            <person name="Ma J."/>
        </authorList>
    </citation>
    <scope>NUCLEOTIDE SEQUENCE [LARGE SCALE GENOMIC DNA]</scope>
    <source>
        <strain evidence="2">NBRC 105857</strain>
    </source>
</reference>
<sequence>MKYKMVVFDWDGTILDSTGAITRAIQRSCVDVGLPDPGPEIASYVIGLGLSDALRHAAPGATDAQIKGLVEGYRRHYLATDHELQIFDGVVPLLQALNERGVLCTVATGKSRQGLNRAMAQSGTGRYFSASRCADECFSKPHPQMLHELMAEFALEPEDLVMIGDTTHDLQMAQSAGVHSVAVQSGAHTPALLATVPHLIAFPSINEAAPWLINNVRKFEQ</sequence>
<evidence type="ECO:0000313" key="2">
    <source>
        <dbReference type="Proteomes" id="UP001156664"/>
    </source>
</evidence>
<dbReference type="InterPro" id="IPR041492">
    <property type="entry name" value="HAD_2"/>
</dbReference>
<dbReference type="InterPro" id="IPR036412">
    <property type="entry name" value="HAD-like_sf"/>
</dbReference>
<proteinExistence type="predicted"/>
<name>A0ABQ5YR97_9BURK</name>
<organism evidence="1 2">
    <name type="scientific">Limnobacter litoralis</name>
    <dbReference type="NCBI Taxonomy" id="481366"/>
    <lineage>
        <taxon>Bacteria</taxon>
        <taxon>Pseudomonadati</taxon>
        <taxon>Pseudomonadota</taxon>
        <taxon>Betaproteobacteria</taxon>
        <taxon>Burkholderiales</taxon>
        <taxon>Burkholderiaceae</taxon>
        <taxon>Limnobacter</taxon>
    </lineage>
</organism>
<dbReference type="InterPro" id="IPR023214">
    <property type="entry name" value="HAD_sf"/>
</dbReference>
<dbReference type="InterPro" id="IPR050155">
    <property type="entry name" value="HAD-like_hydrolase_sf"/>
</dbReference>